<dbReference type="Pfam" id="PF01406">
    <property type="entry name" value="tRNA-synt_1e"/>
    <property type="match status" value="1"/>
</dbReference>
<dbReference type="CDD" id="cd00672">
    <property type="entry name" value="CysRS_core"/>
    <property type="match status" value="1"/>
</dbReference>
<dbReference type="GO" id="GO:0005829">
    <property type="term" value="C:cytosol"/>
    <property type="evidence" value="ECO:0007669"/>
    <property type="project" value="TreeGrafter"/>
</dbReference>
<dbReference type="GO" id="GO:0005524">
    <property type="term" value="F:ATP binding"/>
    <property type="evidence" value="ECO:0007669"/>
    <property type="project" value="UniProtKB-UniRule"/>
</dbReference>
<keyword evidence="8 12" id="KW-0862">Zinc</keyword>
<keyword evidence="11 12" id="KW-0030">Aminoacyl-tRNA synthetase</keyword>
<dbReference type="CDD" id="cd07963">
    <property type="entry name" value="Anticodon_Ia_Cys"/>
    <property type="match status" value="1"/>
</dbReference>
<keyword evidence="4 12" id="KW-0963">Cytoplasm</keyword>
<comment type="catalytic activity">
    <reaction evidence="12">
        <text>tRNA(Cys) + L-cysteine + ATP = L-cysteinyl-tRNA(Cys) + AMP + diphosphate</text>
        <dbReference type="Rhea" id="RHEA:17773"/>
        <dbReference type="Rhea" id="RHEA-COMP:9661"/>
        <dbReference type="Rhea" id="RHEA-COMP:9679"/>
        <dbReference type="ChEBI" id="CHEBI:30616"/>
        <dbReference type="ChEBI" id="CHEBI:33019"/>
        <dbReference type="ChEBI" id="CHEBI:35235"/>
        <dbReference type="ChEBI" id="CHEBI:78442"/>
        <dbReference type="ChEBI" id="CHEBI:78517"/>
        <dbReference type="ChEBI" id="CHEBI:456215"/>
        <dbReference type="EC" id="6.1.1.16"/>
    </reaction>
</comment>
<feature type="binding site" evidence="12">
    <location>
        <position position="28"/>
    </location>
    <ligand>
        <name>Zn(2+)</name>
        <dbReference type="ChEBI" id="CHEBI:29105"/>
    </ligand>
</feature>
<dbReference type="GO" id="GO:0006423">
    <property type="term" value="P:cysteinyl-tRNA aminoacylation"/>
    <property type="evidence" value="ECO:0007669"/>
    <property type="project" value="UniProtKB-UniRule"/>
</dbReference>
<dbReference type="EC" id="6.1.1.16" evidence="12"/>
<dbReference type="RefSeq" id="WP_089073476.1">
    <property type="nucleotide sequence ID" value="NZ_CBCSAM010000001.1"/>
</dbReference>
<evidence type="ECO:0000256" key="10">
    <source>
        <dbReference type="ARBA" id="ARBA00022917"/>
    </source>
</evidence>
<keyword evidence="10 12" id="KW-0648">Protein biosynthesis</keyword>
<keyword evidence="9 12" id="KW-0067">ATP-binding</keyword>
<keyword evidence="13" id="KW-0175">Coiled coil</keyword>
<evidence type="ECO:0000256" key="11">
    <source>
        <dbReference type="ARBA" id="ARBA00023146"/>
    </source>
</evidence>
<dbReference type="GO" id="GO:0008270">
    <property type="term" value="F:zinc ion binding"/>
    <property type="evidence" value="ECO:0007669"/>
    <property type="project" value="UniProtKB-UniRule"/>
</dbReference>
<dbReference type="InterPro" id="IPR032678">
    <property type="entry name" value="tRNA-synt_1_cat_dom"/>
</dbReference>
<dbReference type="Proteomes" id="UP000242175">
    <property type="component" value="Chromosome large"/>
</dbReference>
<evidence type="ECO:0000256" key="6">
    <source>
        <dbReference type="ARBA" id="ARBA00022723"/>
    </source>
</evidence>
<dbReference type="HAMAP" id="MF_00041">
    <property type="entry name" value="Cys_tRNA_synth"/>
    <property type="match status" value="1"/>
</dbReference>
<comment type="subcellular location">
    <subcellularLocation>
        <location evidence="1 12">Cytoplasm</location>
    </subcellularLocation>
</comment>
<feature type="binding site" evidence="12">
    <location>
        <position position="209"/>
    </location>
    <ligand>
        <name>Zn(2+)</name>
        <dbReference type="ChEBI" id="CHEBI:29105"/>
    </ligand>
</feature>
<organism evidence="15 16">
    <name type="scientific">Paraphotobacterium marinum</name>
    <dbReference type="NCBI Taxonomy" id="1755811"/>
    <lineage>
        <taxon>Bacteria</taxon>
        <taxon>Pseudomonadati</taxon>
        <taxon>Pseudomonadota</taxon>
        <taxon>Gammaproteobacteria</taxon>
        <taxon>Vibrionales</taxon>
        <taxon>Vibrionaceae</taxon>
        <taxon>Paraphotobacterium</taxon>
    </lineage>
</organism>
<evidence type="ECO:0000256" key="2">
    <source>
        <dbReference type="ARBA" id="ARBA00005594"/>
    </source>
</evidence>
<comment type="cofactor">
    <cofactor evidence="12">
        <name>Zn(2+)</name>
        <dbReference type="ChEBI" id="CHEBI:29105"/>
    </cofactor>
    <text evidence="12">Binds 1 zinc ion per subunit.</text>
</comment>
<dbReference type="InterPro" id="IPR009080">
    <property type="entry name" value="tRNAsynth_Ia_anticodon-bd"/>
</dbReference>
<feature type="binding site" evidence="12">
    <location>
        <position position="234"/>
    </location>
    <ligand>
        <name>Zn(2+)</name>
        <dbReference type="ChEBI" id="CHEBI:29105"/>
    </ligand>
</feature>
<dbReference type="KEGG" id="pmai:CF386_05890"/>
<comment type="subunit">
    <text evidence="3 12">Monomer.</text>
</comment>
<proteinExistence type="inferred from homology"/>
<dbReference type="FunFam" id="3.40.50.620:FF:000009">
    <property type="entry name" value="Cysteine--tRNA ligase"/>
    <property type="match status" value="1"/>
</dbReference>
<feature type="coiled-coil region" evidence="13">
    <location>
        <begin position="409"/>
        <end position="436"/>
    </location>
</feature>
<feature type="short sequence motif" description="'HIGH' region" evidence="12">
    <location>
        <begin position="30"/>
        <end position="40"/>
    </location>
</feature>
<reference evidence="15 16" key="1">
    <citation type="journal article" date="2016" name="Int. J. Syst. Evol. Microbiol.">
        <title>Paraphotobacterium marinum gen. nov., sp. nov., a member of the family Vibrionaceae, isolated from surface seawater.</title>
        <authorList>
            <person name="Huang Z."/>
            <person name="Dong C."/>
            <person name="Shao Z."/>
        </authorList>
    </citation>
    <scope>NUCLEOTIDE SEQUENCE [LARGE SCALE GENOMIC DNA]</scope>
    <source>
        <strain evidence="15 16">NSCS20N07D</strain>
    </source>
</reference>
<dbReference type="Pfam" id="PF09190">
    <property type="entry name" value="DALR_2"/>
    <property type="match status" value="1"/>
</dbReference>
<evidence type="ECO:0000256" key="7">
    <source>
        <dbReference type="ARBA" id="ARBA00022741"/>
    </source>
</evidence>
<dbReference type="NCBIfam" id="TIGR00435">
    <property type="entry name" value="cysS"/>
    <property type="match status" value="1"/>
</dbReference>
<sequence>MLKVYNSLTKIKEIFKPIKDKEIGIYVCGVTVYDFCHIGHARTYISFDIIVNYLRSIGYKVNYVRNITDIEDKIIKRSIEKGIEWKQLVDENIEYMDDDFLALNIKKPSAEPKATEFIEPMINMISKLIEKNNAYIAKSGDVLFRVNSFSNYGMLSGQKVEELENIRSIQKQEDKDNPADFVLWKMSKENEPSWDSPWGKGRPGWHIECSVMTEGLLGKHFDIHGGGSDLKFPHHENEIAQSCCANETKFCNYWLHTGMVMVDKEKMSKSLNNFFTIRDVLKEYDPEVVRYFLSTSHYRSRLNYSKENLNQAKSALDRIYNALVGINFENQSSYPEHTSFGERFNDAMNDDFNTPEALAVIFDLVKEINKSKETDIEKATSLASELMKLCKILGILNLKPEEYFNNLNSASLREQVEELIKSRNEARKEKNWAKADMARDKLNELGVILEDSSNGTSWKIKDK</sequence>
<dbReference type="Pfam" id="PF23493">
    <property type="entry name" value="CysS_C"/>
    <property type="match status" value="1"/>
</dbReference>
<evidence type="ECO:0000259" key="14">
    <source>
        <dbReference type="SMART" id="SM00840"/>
    </source>
</evidence>
<dbReference type="PANTHER" id="PTHR10890">
    <property type="entry name" value="CYSTEINYL-TRNA SYNTHETASE"/>
    <property type="match status" value="1"/>
</dbReference>
<dbReference type="Gene3D" id="1.20.120.1910">
    <property type="entry name" value="Cysteine-tRNA ligase, C-terminal anti-codon recognition domain"/>
    <property type="match status" value="1"/>
</dbReference>
<evidence type="ECO:0000256" key="1">
    <source>
        <dbReference type="ARBA" id="ARBA00004496"/>
    </source>
</evidence>
<dbReference type="InterPro" id="IPR024909">
    <property type="entry name" value="Cys-tRNA/MSH_ligase"/>
</dbReference>
<feature type="binding site" evidence="12">
    <location>
        <position position="269"/>
    </location>
    <ligand>
        <name>ATP</name>
        <dbReference type="ChEBI" id="CHEBI:30616"/>
    </ligand>
</feature>
<name>A0A220VDS4_9GAMM</name>
<dbReference type="Gene3D" id="3.40.50.620">
    <property type="entry name" value="HUPs"/>
    <property type="match status" value="1"/>
</dbReference>
<dbReference type="SUPFAM" id="SSF52374">
    <property type="entry name" value="Nucleotidylyl transferase"/>
    <property type="match status" value="1"/>
</dbReference>
<dbReference type="InterPro" id="IPR014729">
    <property type="entry name" value="Rossmann-like_a/b/a_fold"/>
</dbReference>
<feature type="domain" description="Cysteinyl-tRNA synthetase class Ia DALR" evidence="14">
    <location>
        <begin position="343"/>
        <end position="404"/>
    </location>
</feature>
<evidence type="ECO:0000256" key="8">
    <source>
        <dbReference type="ARBA" id="ARBA00022833"/>
    </source>
</evidence>
<accession>A0A220VDS4</accession>
<dbReference type="EMBL" id="CP022355">
    <property type="protein sequence ID" value="ASK78568.1"/>
    <property type="molecule type" value="Genomic_DNA"/>
</dbReference>
<dbReference type="OrthoDB" id="9815130at2"/>
<dbReference type="SUPFAM" id="SSF47323">
    <property type="entry name" value="Anticodon-binding domain of a subclass of class I aminoacyl-tRNA synthetases"/>
    <property type="match status" value="1"/>
</dbReference>
<protein>
    <recommendedName>
        <fullName evidence="12">Cysteine--tRNA ligase</fullName>
        <ecNumber evidence="12">6.1.1.16</ecNumber>
    </recommendedName>
    <alternativeName>
        <fullName evidence="12">Cysteinyl-tRNA synthetase</fullName>
        <shortName evidence="12">CysRS</shortName>
    </alternativeName>
</protein>
<dbReference type="InterPro" id="IPR015273">
    <property type="entry name" value="Cys-tRNA-synt_Ia_DALR"/>
</dbReference>
<keyword evidence="5 12" id="KW-0436">Ligase</keyword>
<keyword evidence="6 12" id="KW-0479">Metal-binding</keyword>
<dbReference type="InterPro" id="IPR015803">
    <property type="entry name" value="Cys-tRNA-ligase"/>
</dbReference>
<dbReference type="PANTHER" id="PTHR10890:SF3">
    <property type="entry name" value="CYSTEINE--TRNA LIGASE, CYTOPLASMIC"/>
    <property type="match status" value="1"/>
</dbReference>
<evidence type="ECO:0000256" key="13">
    <source>
        <dbReference type="SAM" id="Coils"/>
    </source>
</evidence>
<evidence type="ECO:0000313" key="16">
    <source>
        <dbReference type="Proteomes" id="UP000242175"/>
    </source>
</evidence>
<dbReference type="GO" id="GO:0004817">
    <property type="term" value="F:cysteine-tRNA ligase activity"/>
    <property type="evidence" value="ECO:0007669"/>
    <property type="project" value="UniProtKB-UniRule"/>
</dbReference>
<gene>
    <name evidence="12" type="primary">cysS</name>
    <name evidence="15" type="ORF">CF386_05890</name>
</gene>
<dbReference type="InterPro" id="IPR056411">
    <property type="entry name" value="CysS_C"/>
</dbReference>
<evidence type="ECO:0000256" key="4">
    <source>
        <dbReference type="ARBA" id="ARBA00022490"/>
    </source>
</evidence>
<keyword evidence="16" id="KW-1185">Reference proteome</keyword>
<dbReference type="SMART" id="SM00840">
    <property type="entry name" value="DALR_2"/>
    <property type="match status" value="1"/>
</dbReference>
<evidence type="ECO:0000313" key="15">
    <source>
        <dbReference type="EMBL" id="ASK78568.1"/>
    </source>
</evidence>
<keyword evidence="7 12" id="KW-0547">Nucleotide-binding</keyword>
<dbReference type="PRINTS" id="PR00983">
    <property type="entry name" value="TRNASYNTHCYS"/>
</dbReference>
<evidence type="ECO:0000256" key="5">
    <source>
        <dbReference type="ARBA" id="ARBA00022598"/>
    </source>
</evidence>
<feature type="short sequence motif" description="'KMSKS' region" evidence="12">
    <location>
        <begin position="266"/>
        <end position="270"/>
    </location>
</feature>
<dbReference type="AlphaFoldDB" id="A0A220VDS4"/>
<evidence type="ECO:0000256" key="12">
    <source>
        <dbReference type="HAMAP-Rule" id="MF_00041"/>
    </source>
</evidence>
<evidence type="ECO:0000256" key="9">
    <source>
        <dbReference type="ARBA" id="ARBA00022840"/>
    </source>
</evidence>
<evidence type="ECO:0000256" key="3">
    <source>
        <dbReference type="ARBA" id="ARBA00011245"/>
    </source>
</evidence>
<feature type="binding site" evidence="12">
    <location>
        <position position="238"/>
    </location>
    <ligand>
        <name>Zn(2+)</name>
        <dbReference type="ChEBI" id="CHEBI:29105"/>
    </ligand>
</feature>
<comment type="similarity">
    <text evidence="2 12">Belongs to the class-I aminoacyl-tRNA synthetase family.</text>
</comment>